<reference evidence="2" key="2">
    <citation type="submission" date="2021-08" db="EMBL/GenBank/DDBJ databases">
        <authorList>
            <person name="Eriksson T."/>
        </authorList>
    </citation>
    <scope>NUCLEOTIDE SEQUENCE</scope>
    <source>
        <strain evidence="2">Stoneville</strain>
        <tissue evidence="2">Whole head</tissue>
    </source>
</reference>
<name>A0A8J6LHM7_TENMO</name>
<dbReference type="EMBL" id="JABDTM020014718">
    <property type="protein sequence ID" value="KAH0819368.1"/>
    <property type="molecule type" value="Genomic_DNA"/>
</dbReference>
<accession>A0A8J6LHM7</accession>
<evidence type="ECO:0000313" key="2">
    <source>
        <dbReference type="EMBL" id="KAH0819368.1"/>
    </source>
</evidence>
<sequence>MKTRSQREANRVQRERTLGKNLGAAEPTVGNLRVRVLHEETGRANQQQHFLQEWLAGGVGESPSDQSPSGQSLHQQVQVEGDSEESEIGMCRTFSKATPFIPMNVSSEVLEVKIGQRIAEARQGQCRLAAATDGLSKAVDRARLIGTAGGGNQMHRSYVAGQKVMRSSRLPGSYSGRGGLPLWRLRAGCAPQTAHGAVTGAARPSNATPECSALKTTPAVRAPHHVRS</sequence>
<feature type="compositionally biased region" description="Polar residues" evidence="1">
    <location>
        <begin position="63"/>
        <end position="78"/>
    </location>
</feature>
<dbReference type="AlphaFoldDB" id="A0A8J6LHM7"/>
<gene>
    <name evidence="2" type="ORF">GEV33_003423</name>
</gene>
<feature type="compositionally biased region" description="Basic and acidic residues" evidence="1">
    <location>
        <begin position="1"/>
        <end position="18"/>
    </location>
</feature>
<evidence type="ECO:0000313" key="3">
    <source>
        <dbReference type="Proteomes" id="UP000719412"/>
    </source>
</evidence>
<dbReference type="Proteomes" id="UP000719412">
    <property type="component" value="Unassembled WGS sequence"/>
</dbReference>
<protein>
    <submittedName>
        <fullName evidence="2">Uncharacterized protein</fullName>
    </submittedName>
</protein>
<evidence type="ECO:0000256" key="1">
    <source>
        <dbReference type="SAM" id="MobiDB-lite"/>
    </source>
</evidence>
<keyword evidence="3" id="KW-1185">Reference proteome</keyword>
<proteinExistence type="predicted"/>
<feature type="region of interest" description="Disordered" evidence="1">
    <location>
        <begin position="1"/>
        <end position="25"/>
    </location>
</feature>
<comment type="caution">
    <text evidence="2">The sequence shown here is derived from an EMBL/GenBank/DDBJ whole genome shotgun (WGS) entry which is preliminary data.</text>
</comment>
<feature type="region of interest" description="Disordered" evidence="1">
    <location>
        <begin position="58"/>
        <end position="87"/>
    </location>
</feature>
<reference evidence="2" key="1">
    <citation type="journal article" date="2020" name="J Insects Food Feed">
        <title>The yellow mealworm (Tenebrio molitor) genome: a resource for the emerging insects as food and feed industry.</title>
        <authorList>
            <person name="Eriksson T."/>
            <person name="Andere A."/>
            <person name="Kelstrup H."/>
            <person name="Emery V."/>
            <person name="Picard C."/>
        </authorList>
    </citation>
    <scope>NUCLEOTIDE SEQUENCE</scope>
    <source>
        <strain evidence="2">Stoneville</strain>
        <tissue evidence="2">Whole head</tissue>
    </source>
</reference>
<organism evidence="2 3">
    <name type="scientific">Tenebrio molitor</name>
    <name type="common">Yellow mealworm beetle</name>
    <dbReference type="NCBI Taxonomy" id="7067"/>
    <lineage>
        <taxon>Eukaryota</taxon>
        <taxon>Metazoa</taxon>
        <taxon>Ecdysozoa</taxon>
        <taxon>Arthropoda</taxon>
        <taxon>Hexapoda</taxon>
        <taxon>Insecta</taxon>
        <taxon>Pterygota</taxon>
        <taxon>Neoptera</taxon>
        <taxon>Endopterygota</taxon>
        <taxon>Coleoptera</taxon>
        <taxon>Polyphaga</taxon>
        <taxon>Cucujiformia</taxon>
        <taxon>Tenebrionidae</taxon>
        <taxon>Tenebrio</taxon>
    </lineage>
</organism>